<dbReference type="AlphaFoldDB" id="A0A7X4VZC9"/>
<protein>
    <submittedName>
        <fullName evidence="1">DUF934 domain-containing protein</fullName>
    </submittedName>
</protein>
<gene>
    <name evidence="1" type="ORF">GRB80_05055</name>
</gene>
<proteinExistence type="predicted"/>
<evidence type="ECO:0000313" key="2">
    <source>
        <dbReference type="Proteomes" id="UP000448235"/>
    </source>
</evidence>
<comment type="caution">
    <text evidence="1">The sequence shown here is derived from an EMBL/GenBank/DDBJ whole genome shotgun (WGS) entry which is preliminary data.</text>
</comment>
<name>A0A7X4VZC9_9GAMM</name>
<accession>A0A7X4VZC9</accession>
<evidence type="ECO:0000313" key="1">
    <source>
        <dbReference type="EMBL" id="NAW12208.1"/>
    </source>
</evidence>
<dbReference type="RefSeq" id="WP_161422748.1">
    <property type="nucleotide sequence ID" value="NZ_JARWMY010000006.1"/>
</dbReference>
<keyword evidence="2" id="KW-1185">Reference proteome</keyword>
<dbReference type="Pfam" id="PF06073">
    <property type="entry name" value="DUF934"/>
    <property type="match status" value="1"/>
</dbReference>
<dbReference type="Proteomes" id="UP000448235">
    <property type="component" value="Unassembled WGS sequence"/>
</dbReference>
<sequence length="187" mass="21383">MPDHAPHTAPLPATRRPYLFRDQPASDGWQLVREGQATTDTPCIVPLTQWLEEERSNLRAPWLAADTELDQPLTARLAEAPLVAIDFPKFTDGRGYSLARLLRERHGYRGEIRAIGDVLVDQLFYMRRCGFDGFSLREDQWLEDALRNLHVFSRAYQPGVDQPEPLFRLRSQALESVRDELPLAAFA</sequence>
<organism evidence="1 2">
    <name type="scientific">Halomonas icarae</name>
    <dbReference type="NCBI Taxonomy" id="2691040"/>
    <lineage>
        <taxon>Bacteria</taxon>
        <taxon>Pseudomonadati</taxon>
        <taxon>Pseudomonadota</taxon>
        <taxon>Gammaproteobacteria</taxon>
        <taxon>Oceanospirillales</taxon>
        <taxon>Halomonadaceae</taxon>
        <taxon>Halomonas</taxon>
    </lineage>
</organism>
<dbReference type="InterPro" id="IPR008318">
    <property type="entry name" value="UCP030820"/>
</dbReference>
<dbReference type="EMBL" id="WUTS01000001">
    <property type="protein sequence ID" value="NAW12208.1"/>
    <property type="molecule type" value="Genomic_DNA"/>
</dbReference>
<reference evidence="1 2" key="1">
    <citation type="submission" date="2019-12" db="EMBL/GenBank/DDBJ databases">
        <title>Draft genome sequencing of Halomonas icarensis D1-1.</title>
        <authorList>
            <person name="Pandiyan K."/>
            <person name="Kushwaha P."/>
            <person name="Gowdham M."/>
            <person name="Chakdar H."/>
            <person name="Singh A."/>
            <person name="Kumar M."/>
            <person name="Saxena A.K."/>
        </authorList>
    </citation>
    <scope>NUCLEOTIDE SEQUENCE [LARGE SCALE GENOMIC DNA]</scope>
    <source>
        <strain evidence="1 2">D1-1</strain>
    </source>
</reference>